<dbReference type="SUPFAM" id="SSF53474">
    <property type="entry name" value="alpha/beta-Hydrolases"/>
    <property type="match status" value="1"/>
</dbReference>
<dbReference type="InterPro" id="IPR029058">
    <property type="entry name" value="AB_hydrolase_fold"/>
</dbReference>
<accession>A0A6J4JAD1</accession>
<gene>
    <name evidence="2" type="ORF">AVDCRST_MAG57-3287</name>
</gene>
<dbReference type="InterPro" id="IPR002925">
    <property type="entry name" value="Dienelactn_hydro"/>
</dbReference>
<dbReference type="PANTHER" id="PTHR46623">
    <property type="entry name" value="CARBOXYMETHYLENEBUTENOLIDASE-RELATED"/>
    <property type="match status" value="1"/>
</dbReference>
<evidence type="ECO:0000259" key="1">
    <source>
        <dbReference type="Pfam" id="PF01738"/>
    </source>
</evidence>
<reference evidence="2" key="1">
    <citation type="submission" date="2020-02" db="EMBL/GenBank/DDBJ databases">
        <authorList>
            <person name="Meier V. D."/>
        </authorList>
    </citation>
    <scope>NUCLEOTIDE SEQUENCE</scope>
    <source>
        <strain evidence="2">AVDCRST_MAG57</strain>
    </source>
</reference>
<dbReference type="PANTHER" id="PTHR46623:SF6">
    <property type="entry name" value="ALPHA_BETA-HYDROLASES SUPERFAMILY PROTEIN"/>
    <property type="match status" value="1"/>
</dbReference>
<proteinExistence type="predicted"/>
<dbReference type="InterPro" id="IPR051049">
    <property type="entry name" value="Dienelactone_hydrolase-like"/>
</dbReference>
<evidence type="ECO:0000313" key="2">
    <source>
        <dbReference type="EMBL" id="CAA9273468.1"/>
    </source>
</evidence>
<protein>
    <recommendedName>
        <fullName evidence="1">Dienelactone hydrolase domain-containing protein</fullName>
    </recommendedName>
</protein>
<dbReference type="Pfam" id="PF01738">
    <property type="entry name" value="DLH"/>
    <property type="match status" value="1"/>
</dbReference>
<name>A0A6J4JAD1_9ACTN</name>
<feature type="domain" description="Dienelactone hydrolase" evidence="1">
    <location>
        <begin position="4"/>
        <end position="187"/>
    </location>
</feature>
<dbReference type="AlphaFoldDB" id="A0A6J4JAD1"/>
<dbReference type="GO" id="GO:0016787">
    <property type="term" value="F:hydrolase activity"/>
    <property type="evidence" value="ECO:0007669"/>
    <property type="project" value="InterPro"/>
</dbReference>
<dbReference type="EMBL" id="CADCTI010000271">
    <property type="protein sequence ID" value="CAA9273468.1"/>
    <property type="molecule type" value="Genomic_DNA"/>
</dbReference>
<dbReference type="Gene3D" id="3.40.50.1820">
    <property type="entry name" value="alpha/beta hydrolase"/>
    <property type="match status" value="1"/>
</dbReference>
<organism evidence="2">
    <name type="scientific">uncultured Blastococcus sp</name>
    <dbReference type="NCBI Taxonomy" id="217144"/>
    <lineage>
        <taxon>Bacteria</taxon>
        <taxon>Bacillati</taxon>
        <taxon>Actinomycetota</taxon>
        <taxon>Actinomycetes</taxon>
        <taxon>Geodermatophilales</taxon>
        <taxon>Geodermatophilaceae</taxon>
        <taxon>Blastococcus</taxon>
        <taxon>environmental samples</taxon>
    </lineage>
</organism>
<sequence length="193" mass="20253">MAEVLLFHHALGLTSGVHSFADRLRAAGHVVHTPDLFEGRTFAGVDEGVAHAQAIGFGTVLERGRAAAEGLPDRLVYAGASLGVMPAALLAQTRPGAVGALFLHGAVPLDEFGDGTWPDGVPLQVHTMADDAWGDVDVARQLGEQVPGAEVFRYPGDRHLFTDDSCADFDAPAAALVLERALDLLARVDAEPT</sequence>